<dbReference type="GO" id="GO:0016556">
    <property type="term" value="P:mRNA modification"/>
    <property type="evidence" value="ECO:0007669"/>
    <property type="project" value="UniProtKB-ARBA"/>
</dbReference>
<dbReference type="FunFam" id="1.25.40.10:FF:000348">
    <property type="entry name" value="Pentatricopeptide repeat-containing protein chloroplastic"/>
    <property type="match status" value="1"/>
</dbReference>
<keyword evidence="3" id="KW-1185">Reference proteome</keyword>
<dbReference type="InterPro" id="IPR046848">
    <property type="entry name" value="E_motif"/>
</dbReference>
<dbReference type="AlphaFoldDB" id="A0A6J0PPR6"/>
<accession>A0A6J0PPR6</accession>
<dbReference type="RefSeq" id="XP_019709591.1">
    <property type="nucleotide sequence ID" value="XM_019854032.2"/>
</dbReference>
<dbReference type="PANTHER" id="PTHR47926:SF497">
    <property type="entry name" value="TETRATRICOPEPTIDE-LIKE HELICAL DOMAIN SUPERFAMILY"/>
    <property type="match status" value="1"/>
</dbReference>
<gene>
    <name evidence="4" type="primary">LOC105055532</name>
</gene>
<dbReference type="GeneID" id="105055532"/>
<dbReference type="InterPro" id="IPR046960">
    <property type="entry name" value="PPR_At4g14850-like_plant"/>
</dbReference>
<feature type="repeat" description="PPR" evidence="2">
    <location>
        <begin position="167"/>
        <end position="197"/>
    </location>
</feature>
<protein>
    <submittedName>
        <fullName evidence="4">Pentatricopeptide repeat-containing protein At5g59200, chloroplastic</fullName>
    </submittedName>
</protein>
<keyword evidence="1" id="KW-0677">Repeat</keyword>
<dbReference type="GO" id="GO:0003723">
    <property type="term" value="F:RNA binding"/>
    <property type="evidence" value="ECO:0007669"/>
    <property type="project" value="InterPro"/>
</dbReference>
<evidence type="ECO:0000256" key="1">
    <source>
        <dbReference type="ARBA" id="ARBA00022737"/>
    </source>
</evidence>
<dbReference type="Pfam" id="PF13041">
    <property type="entry name" value="PPR_2"/>
    <property type="match status" value="2"/>
</dbReference>
<name>A0A6J0PPR6_ELAGV</name>
<dbReference type="PROSITE" id="PS51375">
    <property type="entry name" value="PPR"/>
    <property type="match status" value="4"/>
</dbReference>
<dbReference type="FunFam" id="1.25.40.10:FF:000277">
    <property type="entry name" value="Pentatricopeptide repeat-containing protein, mitochondrial"/>
    <property type="match status" value="1"/>
</dbReference>
<evidence type="ECO:0000313" key="3">
    <source>
        <dbReference type="Proteomes" id="UP000504607"/>
    </source>
</evidence>
<dbReference type="InterPro" id="IPR002885">
    <property type="entry name" value="PPR_rpt"/>
</dbReference>
<dbReference type="Proteomes" id="UP000504607">
    <property type="component" value="Chromosome 12"/>
</dbReference>
<dbReference type="NCBIfam" id="TIGR00756">
    <property type="entry name" value="PPR"/>
    <property type="match status" value="4"/>
</dbReference>
<proteinExistence type="predicted"/>
<dbReference type="KEGG" id="egu:105055532"/>
<evidence type="ECO:0000313" key="4">
    <source>
        <dbReference type="RefSeq" id="XP_019709591.1"/>
    </source>
</evidence>
<dbReference type="InParanoid" id="A0A6J0PPR6"/>
<dbReference type="InterPro" id="IPR011990">
    <property type="entry name" value="TPR-like_helical_dom_sf"/>
</dbReference>
<dbReference type="Gene3D" id="1.25.40.10">
    <property type="entry name" value="Tetratricopeptide repeat domain"/>
    <property type="match status" value="4"/>
</dbReference>
<feature type="repeat" description="PPR" evidence="2">
    <location>
        <begin position="300"/>
        <end position="334"/>
    </location>
</feature>
<dbReference type="Pfam" id="PF01535">
    <property type="entry name" value="PPR"/>
    <property type="match status" value="5"/>
</dbReference>
<dbReference type="OrthoDB" id="726582at2759"/>
<sequence>MSRSNLHHLLSKCGTLKELQQIHGQAITRGLHPHLQPLSCQILNSYARFGRTVEARELFLEIPHPDLVSITSFMSLHLQTDHPRRAISLFSEIVASGRRPDGFSIVGALSASGRIADPAIGKSLHGLVYRHGLGHESVVGNAVIDMYCRNGTIRIARMVFNEMPARDAVTWSSMLHGYIKCQGLESACEFFDEMPQRDAVSWTVMITGHVQGKQPVRALELFHRMKSEGHDPTLVTIVGVLSACADIGALDLGRAIHGYINKTKNVGSDITVYNAIIDMYAKSGNVEMAYDIFKESIYKDVFTWTTMIAGFAVHGSGKQAMEVFLEMLNAGIEPNEVTFLAVLSACSHAGFIDEGKKWFESMSRAYNIRPQIEHYGCVVDLLGRAGLLSEAELLIEKMGMEPDCVIWRSLLNACLVHGNVRLAEIAGKEIMKREPDDDGVYVLLWNLYASSNRWEEALEMRNRMRNRKVIKKPGCSWIEIDGFVHEFLVEDKMHCHRREIFLVLEGMARQLKMDDTVFLFQEADQREFYLGLMISDGEFCAPSLEKREQGFA</sequence>
<dbReference type="GO" id="GO:0005737">
    <property type="term" value="C:cytoplasm"/>
    <property type="evidence" value="ECO:0007669"/>
    <property type="project" value="UniProtKB-ARBA"/>
</dbReference>
<feature type="repeat" description="PPR" evidence="2">
    <location>
        <begin position="198"/>
        <end position="232"/>
    </location>
</feature>
<dbReference type="PANTHER" id="PTHR47926">
    <property type="entry name" value="PENTATRICOPEPTIDE REPEAT-CONTAINING PROTEIN"/>
    <property type="match status" value="1"/>
</dbReference>
<dbReference type="FunFam" id="1.25.40.10:FF:001579">
    <property type="entry name" value="Pentatricopeptide repeat-containing protein"/>
    <property type="match status" value="1"/>
</dbReference>
<feature type="repeat" description="PPR" evidence="2">
    <location>
        <begin position="269"/>
        <end position="299"/>
    </location>
</feature>
<dbReference type="Pfam" id="PF20431">
    <property type="entry name" value="E_motif"/>
    <property type="match status" value="1"/>
</dbReference>
<organism evidence="3 4">
    <name type="scientific">Elaeis guineensis var. tenera</name>
    <name type="common">Oil palm</name>
    <dbReference type="NCBI Taxonomy" id="51953"/>
    <lineage>
        <taxon>Eukaryota</taxon>
        <taxon>Viridiplantae</taxon>
        <taxon>Streptophyta</taxon>
        <taxon>Embryophyta</taxon>
        <taxon>Tracheophyta</taxon>
        <taxon>Spermatophyta</taxon>
        <taxon>Magnoliopsida</taxon>
        <taxon>Liliopsida</taxon>
        <taxon>Arecaceae</taxon>
        <taxon>Arecoideae</taxon>
        <taxon>Cocoseae</taxon>
        <taxon>Elaeidinae</taxon>
        <taxon>Elaeis</taxon>
    </lineage>
</organism>
<reference evidence="4" key="1">
    <citation type="submission" date="2025-08" db="UniProtKB">
        <authorList>
            <consortium name="RefSeq"/>
        </authorList>
    </citation>
    <scope>IDENTIFICATION</scope>
</reference>
<evidence type="ECO:0000256" key="2">
    <source>
        <dbReference type="PROSITE-ProRule" id="PRU00708"/>
    </source>
</evidence>